<evidence type="ECO:0000256" key="2">
    <source>
        <dbReference type="ARBA" id="ARBA00022692"/>
    </source>
</evidence>
<evidence type="ECO:0000313" key="9">
    <source>
        <dbReference type="EMBL" id="EMR70868.1"/>
    </source>
</evidence>
<dbReference type="HOGENOM" id="CLU_057188_0_0_1"/>
<dbReference type="PANTHER" id="PTHR33048:SF162">
    <property type="entry name" value="SATRATOXIN BIOSYNTHESIS SC1 CLUSTER PROTEIN 4"/>
    <property type="match status" value="1"/>
</dbReference>
<dbReference type="InterPro" id="IPR049326">
    <property type="entry name" value="Rhodopsin_dom_fungi"/>
</dbReference>
<dbReference type="Proteomes" id="UP000012174">
    <property type="component" value="Unassembled WGS sequence"/>
</dbReference>
<feature type="transmembrane region" description="Helical" evidence="7">
    <location>
        <begin position="217"/>
        <end position="238"/>
    </location>
</feature>
<accession>M7T1Z2</accession>
<organism evidence="9 10">
    <name type="scientific">Eutypa lata (strain UCR-EL1)</name>
    <name type="common">Grapevine dieback disease fungus</name>
    <name type="synonym">Eutypa armeniacae</name>
    <dbReference type="NCBI Taxonomy" id="1287681"/>
    <lineage>
        <taxon>Eukaryota</taxon>
        <taxon>Fungi</taxon>
        <taxon>Dikarya</taxon>
        <taxon>Ascomycota</taxon>
        <taxon>Pezizomycotina</taxon>
        <taxon>Sordariomycetes</taxon>
        <taxon>Xylariomycetidae</taxon>
        <taxon>Xylariales</taxon>
        <taxon>Diatrypaceae</taxon>
        <taxon>Eutypa</taxon>
    </lineage>
</organism>
<feature type="transmembrane region" description="Helical" evidence="7">
    <location>
        <begin position="183"/>
        <end position="205"/>
    </location>
</feature>
<comment type="subcellular location">
    <subcellularLocation>
        <location evidence="1">Membrane</location>
        <topology evidence="1">Multi-pass membrane protein</topology>
    </subcellularLocation>
</comment>
<evidence type="ECO:0000256" key="3">
    <source>
        <dbReference type="ARBA" id="ARBA00022989"/>
    </source>
</evidence>
<protein>
    <submittedName>
        <fullName evidence="9">Putative cfem domain-containing protein</fullName>
    </submittedName>
</protein>
<dbReference type="STRING" id="1287681.M7T1Z2"/>
<dbReference type="OMA" id="IGVFGQC"/>
<dbReference type="eggNOG" id="ENOG502SSB8">
    <property type="taxonomic scope" value="Eukaryota"/>
</dbReference>
<keyword evidence="3 7" id="KW-1133">Transmembrane helix</keyword>
<feature type="transmembrane region" description="Helical" evidence="7">
    <location>
        <begin position="12"/>
        <end position="35"/>
    </location>
</feature>
<evidence type="ECO:0000259" key="8">
    <source>
        <dbReference type="Pfam" id="PF20684"/>
    </source>
</evidence>
<feature type="region of interest" description="Disordered" evidence="6">
    <location>
        <begin position="324"/>
        <end position="350"/>
    </location>
</feature>
<evidence type="ECO:0000256" key="1">
    <source>
        <dbReference type="ARBA" id="ARBA00004141"/>
    </source>
</evidence>
<sequence>MASDAGQGITPSGLLAVLWILAGLSTVLFAGRLLIRSILLKSFHMDDVFSALSWFFMIVAIILATLENPLSYQFSSILVGESDVSSPGELADIAITMRKWNVAIQTLFWSSLYCVKFSFMFLYKTVLGPHNELQTVWTAALVYIIFTYGICLIGVFGQCGSARNLFTYEQCLTPEVASLTSKLIWIIYFFNVSSDLLVVVLPMRLIWRLNMRITQKLAVTAICSLAIITVMFETVRSVKLYQVNFNLTNLYGYLELLVSVIVSMLPSYRFLISPADKDREYRRIFWSRITLRTYHSNSTGYSMPSCDWRSRASESARAIDETAVNRGDVPPLPKTNLYSHDRDSMSITAT</sequence>
<dbReference type="GO" id="GO:0016020">
    <property type="term" value="C:membrane"/>
    <property type="evidence" value="ECO:0007669"/>
    <property type="project" value="UniProtKB-SubCell"/>
</dbReference>
<evidence type="ECO:0000256" key="5">
    <source>
        <dbReference type="ARBA" id="ARBA00038359"/>
    </source>
</evidence>
<evidence type="ECO:0000256" key="4">
    <source>
        <dbReference type="ARBA" id="ARBA00023136"/>
    </source>
</evidence>
<dbReference type="Pfam" id="PF20684">
    <property type="entry name" value="Fung_rhodopsin"/>
    <property type="match status" value="1"/>
</dbReference>
<dbReference type="OrthoDB" id="444631at2759"/>
<dbReference type="EMBL" id="KB705756">
    <property type="protein sequence ID" value="EMR70868.1"/>
    <property type="molecule type" value="Genomic_DNA"/>
</dbReference>
<evidence type="ECO:0000313" key="10">
    <source>
        <dbReference type="Proteomes" id="UP000012174"/>
    </source>
</evidence>
<feature type="transmembrane region" description="Helical" evidence="7">
    <location>
        <begin position="47"/>
        <end position="66"/>
    </location>
</feature>
<evidence type="ECO:0000256" key="6">
    <source>
        <dbReference type="SAM" id="MobiDB-lite"/>
    </source>
</evidence>
<keyword evidence="4 7" id="KW-0472">Membrane</keyword>
<keyword evidence="2 7" id="KW-0812">Transmembrane</keyword>
<dbReference type="AlphaFoldDB" id="M7T1Z2"/>
<dbReference type="PANTHER" id="PTHR33048">
    <property type="entry name" value="PTH11-LIKE INTEGRAL MEMBRANE PROTEIN (AFU_ORTHOLOGUE AFUA_5G11245)"/>
    <property type="match status" value="1"/>
</dbReference>
<feature type="transmembrane region" description="Helical" evidence="7">
    <location>
        <begin position="250"/>
        <end position="272"/>
    </location>
</feature>
<dbReference type="InterPro" id="IPR052337">
    <property type="entry name" value="SAT4-like"/>
</dbReference>
<keyword evidence="10" id="KW-1185">Reference proteome</keyword>
<feature type="transmembrane region" description="Helical" evidence="7">
    <location>
        <begin position="102"/>
        <end position="123"/>
    </location>
</feature>
<feature type="domain" description="Rhodopsin" evidence="8">
    <location>
        <begin position="32"/>
        <end position="272"/>
    </location>
</feature>
<name>M7T1Z2_EUTLA</name>
<evidence type="ECO:0000256" key="7">
    <source>
        <dbReference type="SAM" id="Phobius"/>
    </source>
</evidence>
<feature type="transmembrane region" description="Helical" evidence="7">
    <location>
        <begin position="135"/>
        <end position="156"/>
    </location>
</feature>
<comment type="similarity">
    <text evidence="5">Belongs to the SAT4 family.</text>
</comment>
<gene>
    <name evidence="9" type="ORF">UCREL1_2092</name>
</gene>
<proteinExistence type="inferred from homology"/>
<reference evidence="10" key="1">
    <citation type="journal article" date="2013" name="Genome Announc.">
        <title>Draft genome sequence of the grapevine dieback fungus Eutypa lata UCR-EL1.</title>
        <authorList>
            <person name="Blanco-Ulate B."/>
            <person name="Rolshausen P.E."/>
            <person name="Cantu D."/>
        </authorList>
    </citation>
    <scope>NUCLEOTIDE SEQUENCE [LARGE SCALE GENOMIC DNA]</scope>
    <source>
        <strain evidence="10">UCR-EL1</strain>
    </source>
</reference>
<dbReference type="KEGG" id="ela:UCREL1_2092"/>